<reference evidence="1 2" key="1">
    <citation type="submission" date="2012-11" db="EMBL/GenBank/DDBJ databases">
        <authorList>
            <person name="Huguet-Tapia J.C."/>
            <person name="Durkin A.S."/>
            <person name="Pettis G.S."/>
            <person name="Badger J.H."/>
        </authorList>
    </citation>
    <scope>NUCLEOTIDE SEQUENCE [LARGE SCALE GENOMIC DNA]</scope>
    <source>
        <strain evidence="1 2">91-03</strain>
    </source>
</reference>
<accession>L1KSZ7</accession>
<sequence>MTRRCAGTRTTPRCAWLSTIAHKRATIVRLRDERHIDDTVLRRPQADLDNEEVRLTGTATAE</sequence>
<dbReference type="RefSeq" id="WP_009325268.1">
    <property type="nucleotide sequence ID" value="NZ_AEJC01000418.1"/>
</dbReference>
<dbReference type="Proteomes" id="UP000010411">
    <property type="component" value="Unassembled WGS sequence"/>
</dbReference>
<gene>
    <name evidence="1" type="ORF">STRIP9103_06738</name>
</gene>
<dbReference type="AlphaFoldDB" id="L1KSZ7"/>
<dbReference type="EMBL" id="AEJC01000418">
    <property type="protein sequence ID" value="EKX63595.1"/>
    <property type="molecule type" value="Genomic_DNA"/>
</dbReference>
<protein>
    <submittedName>
        <fullName evidence="1">Uncharacterized protein</fullName>
    </submittedName>
</protein>
<keyword evidence="2" id="KW-1185">Reference proteome</keyword>
<proteinExistence type="predicted"/>
<dbReference type="PATRIC" id="fig|698759.3.peg.5735"/>
<organism evidence="1 2">
    <name type="scientific">Streptomyces ipomoeae 91-03</name>
    <dbReference type="NCBI Taxonomy" id="698759"/>
    <lineage>
        <taxon>Bacteria</taxon>
        <taxon>Bacillati</taxon>
        <taxon>Actinomycetota</taxon>
        <taxon>Actinomycetes</taxon>
        <taxon>Kitasatosporales</taxon>
        <taxon>Streptomycetaceae</taxon>
        <taxon>Streptomyces</taxon>
    </lineage>
</organism>
<evidence type="ECO:0000313" key="2">
    <source>
        <dbReference type="Proteomes" id="UP000010411"/>
    </source>
</evidence>
<evidence type="ECO:0000313" key="1">
    <source>
        <dbReference type="EMBL" id="EKX63595.1"/>
    </source>
</evidence>
<comment type="caution">
    <text evidence="1">The sequence shown here is derived from an EMBL/GenBank/DDBJ whole genome shotgun (WGS) entry which is preliminary data.</text>
</comment>
<name>L1KSZ7_9ACTN</name>